<evidence type="ECO:0000256" key="11">
    <source>
        <dbReference type="ARBA" id="ARBA00022989"/>
    </source>
</evidence>
<evidence type="ECO:0000256" key="3">
    <source>
        <dbReference type="ARBA" id="ARBA00004141"/>
    </source>
</evidence>
<feature type="transmembrane region" description="Helical" evidence="18">
    <location>
        <begin position="196"/>
        <end position="212"/>
    </location>
</feature>
<keyword evidence="12 16" id="KW-0443">Lipid metabolism</keyword>
<dbReference type="PIRSF" id="PIRSF000848">
    <property type="entry name" value="CDP_diag_ino_3_P"/>
    <property type="match status" value="1"/>
</dbReference>
<comment type="cofactor">
    <cofactor evidence="1">
        <name>Mn(2+)</name>
        <dbReference type="ChEBI" id="CHEBI:29035"/>
    </cofactor>
</comment>
<dbReference type="PANTHER" id="PTHR15362:SF4">
    <property type="entry name" value="CDP-DIACYLGLYCEROL--INOSITOL 3-PHOSPHATIDYLTRANSFERASE"/>
    <property type="match status" value="1"/>
</dbReference>
<evidence type="ECO:0000256" key="17">
    <source>
        <dbReference type="RuleBase" id="RU003750"/>
    </source>
</evidence>
<feature type="transmembrane region" description="Helical" evidence="18">
    <location>
        <begin position="139"/>
        <end position="163"/>
    </location>
</feature>
<name>A0ABR4IRU9_9EURO</name>
<keyword evidence="20" id="KW-1185">Reference proteome</keyword>
<keyword evidence="8 18" id="KW-0812">Transmembrane</keyword>
<reference evidence="19 20" key="1">
    <citation type="submission" date="2024-07" db="EMBL/GenBank/DDBJ databases">
        <title>Section-level genome sequencing and comparative genomics of Aspergillus sections Usti and Cavernicolus.</title>
        <authorList>
            <consortium name="Lawrence Berkeley National Laboratory"/>
            <person name="Nybo J.L."/>
            <person name="Vesth T.C."/>
            <person name="Theobald S."/>
            <person name="Frisvad J.C."/>
            <person name="Larsen T.O."/>
            <person name="Kjaerboelling I."/>
            <person name="Rothschild-Mancinelli K."/>
            <person name="Lyhne E.K."/>
            <person name="Kogle M.E."/>
            <person name="Barry K."/>
            <person name="Clum A."/>
            <person name="Na H."/>
            <person name="Ledsgaard L."/>
            <person name="Lin J."/>
            <person name="Lipzen A."/>
            <person name="Kuo A."/>
            <person name="Riley R."/>
            <person name="Mondo S."/>
            <person name="LaButti K."/>
            <person name="Haridas S."/>
            <person name="Pangalinan J."/>
            <person name="Salamov A.A."/>
            <person name="Simmons B.A."/>
            <person name="Magnuson J.K."/>
            <person name="Chen J."/>
            <person name="Drula E."/>
            <person name="Henrissat B."/>
            <person name="Wiebenga A."/>
            <person name="Lubbers R.J."/>
            <person name="Gomes A.C."/>
            <person name="Makela M.R."/>
            <person name="Stajich J."/>
            <person name="Grigoriev I.V."/>
            <person name="Mortensen U.H."/>
            <person name="De vries R.P."/>
            <person name="Baker S.E."/>
            <person name="Andersen M.R."/>
        </authorList>
    </citation>
    <scope>NUCLEOTIDE SEQUENCE [LARGE SCALE GENOMIC DNA]</scope>
    <source>
        <strain evidence="19 20">CBS 600.67</strain>
    </source>
</reference>
<dbReference type="Proteomes" id="UP001610335">
    <property type="component" value="Unassembled WGS sequence"/>
</dbReference>
<dbReference type="EMBL" id="JBFXLS010000012">
    <property type="protein sequence ID" value="KAL2830496.1"/>
    <property type="molecule type" value="Genomic_DNA"/>
</dbReference>
<proteinExistence type="inferred from homology"/>
<comment type="subcellular location">
    <subcellularLocation>
        <location evidence="3">Membrane</location>
        <topology evidence="3">Multi-pass membrane protein</topology>
    </subcellularLocation>
</comment>
<dbReference type="PANTHER" id="PTHR15362">
    <property type="entry name" value="PHOSPHATIDYLINOSITOL SYNTHASE"/>
    <property type="match status" value="1"/>
</dbReference>
<keyword evidence="9" id="KW-0479">Metal-binding</keyword>
<keyword evidence="13 16" id="KW-0472">Membrane</keyword>
<evidence type="ECO:0000256" key="12">
    <source>
        <dbReference type="ARBA" id="ARBA00023098"/>
    </source>
</evidence>
<evidence type="ECO:0000313" key="20">
    <source>
        <dbReference type="Proteomes" id="UP001610335"/>
    </source>
</evidence>
<comment type="caution">
    <text evidence="19">The sequence shown here is derived from an EMBL/GenBank/DDBJ whole genome shotgun (WGS) entry which is preliminary data.</text>
</comment>
<evidence type="ECO:0000256" key="5">
    <source>
        <dbReference type="ARBA" id="ARBA00013212"/>
    </source>
</evidence>
<dbReference type="InterPro" id="IPR000462">
    <property type="entry name" value="CDP-OH_P_trans"/>
</dbReference>
<comment type="similarity">
    <text evidence="4 16 17">Belongs to the CDP-alcohol phosphatidyltransferase class-I family.</text>
</comment>
<evidence type="ECO:0000256" key="15">
    <source>
        <dbReference type="ARBA" id="ARBA00023264"/>
    </source>
</evidence>
<keyword evidence="10" id="KW-0460">Magnesium</keyword>
<evidence type="ECO:0000256" key="13">
    <source>
        <dbReference type="ARBA" id="ARBA00023136"/>
    </source>
</evidence>
<evidence type="ECO:0000256" key="9">
    <source>
        <dbReference type="ARBA" id="ARBA00022723"/>
    </source>
</evidence>
<evidence type="ECO:0000256" key="18">
    <source>
        <dbReference type="SAM" id="Phobius"/>
    </source>
</evidence>
<accession>A0ABR4IRU9</accession>
<keyword evidence="15 16" id="KW-1208">Phospholipid metabolism</keyword>
<keyword evidence="14 16" id="KW-0594">Phospholipid biosynthesis</keyword>
<evidence type="ECO:0000313" key="19">
    <source>
        <dbReference type="EMBL" id="KAL2830496.1"/>
    </source>
</evidence>
<dbReference type="Gene3D" id="1.20.120.1760">
    <property type="match status" value="1"/>
</dbReference>
<evidence type="ECO:0000256" key="1">
    <source>
        <dbReference type="ARBA" id="ARBA00001936"/>
    </source>
</evidence>
<keyword evidence="11 18" id="KW-1133">Transmembrane helix</keyword>
<gene>
    <name evidence="19" type="ORF">BDW59DRAFT_141029</name>
</gene>
<evidence type="ECO:0000256" key="14">
    <source>
        <dbReference type="ARBA" id="ARBA00023209"/>
    </source>
</evidence>
<evidence type="ECO:0000256" key="8">
    <source>
        <dbReference type="ARBA" id="ARBA00022692"/>
    </source>
</evidence>
<keyword evidence="6 16" id="KW-0444">Lipid biosynthesis</keyword>
<dbReference type="InterPro" id="IPR043130">
    <property type="entry name" value="CDP-OH_PTrfase_TM_dom"/>
</dbReference>
<dbReference type="EC" id="2.7.8.11" evidence="5 16"/>
<keyword evidence="7 16" id="KW-0808">Transferase</keyword>
<evidence type="ECO:0000256" key="6">
    <source>
        <dbReference type="ARBA" id="ARBA00022516"/>
    </source>
</evidence>
<organism evidence="19 20">
    <name type="scientific">Aspergillus cavernicola</name>
    <dbReference type="NCBI Taxonomy" id="176166"/>
    <lineage>
        <taxon>Eukaryota</taxon>
        <taxon>Fungi</taxon>
        <taxon>Dikarya</taxon>
        <taxon>Ascomycota</taxon>
        <taxon>Pezizomycotina</taxon>
        <taxon>Eurotiomycetes</taxon>
        <taxon>Eurotiomycetidae</taxon>
        <taxon>Eurotiales</taxon>
        <taxon>Aspergillaceae</taxon>
        <taxon>Aspergillus</taxon>
        <taxon>Aspergillus subgen. Nidulantes</taxon>
    </lineage>
</organism>
<comment type="cofactor">
    <cofactor evidence="2">
        <name>Mg(2+)</name>
        <dbReference type="ChEBI" id="CHEBI:18420"/>
    </cofactor>
</comment>
<dbReference type="PROSITE" id="PS00379">
    <property type="entry name" value="CDP_ALCOHOL_P_TRANSF"/>
    <property type="match status" value="1"/>
</dbReference>
<evidence type="ECO:0000256" key="10">
    <source>
        <dbReference type="ARBA" id="ARBA00022842"/>
    </source>
</evidence>
<protein>
    <recommendedName>
        <fullName evidence="5 16">CDP-diacylglycerol--inositol 3-phosphatidyltransferase</fullName>
        <ecNumber evidence="5 16">2.7.8.11</ecNumber>
    </recommendedName>
</protein>
<evidence type="ECO:0000256" key="2">
    <source>
        <dbReference type="ARBA" id="ARBA00001946"/>
    </source>
</evidence>
<dbReference type="Pfam" id="PF01066">
    <property type="entry name" value="CDP-OH_P_transf"/>
    <property type="match status" value="1"/>
</dbReference>
<sequence>MPQLTPPNIFFFIPNLIGYTRILLATLSLYYMPTQPLLCTLLYTASSLLDALDGLAARHFNQSTRFGAVLDMLIDRCATTCLLIFLASVFPTCGMVFQGLISLDFASHFAHMYATLVMGGTGRSHKSVDAAWPWVLRGYYSNLTVLFTICTLNELFFITVYLLSFSDDDSASLISGWWVSRDRGGIGMRRENTINSYWPTVFFYISLPFMLYKQYINVLQLVYASRWIAQGDVEARVHDESMQGKGE</sequence>
<feature type="transmembrane region" description="Helical" evidence="18">
    <location>
        <begin position="9"/>
        <end position="31"/>
    </location>
</feature>
<evidence type="ECO:0000256" key="4">
    <source>
        <dbReference type="ARBA" id="ARBA00010441"/>
    </source>
</evidence>
<comment type="catalytic activity">
    <reaction evidence="16">
        <text>a CDP-1,2-diacyl-sn-glycerol + myo-inositol = a 1,2-diacyl-sn-glycero-3-phospho-(1D-myo-inositol) + CMP + H(+)</text>
        <dbReference type="Rhea" id="RHEA:11580"/>
        <dbReference type="ChEBI" id="CHEBI:15378"/>
        <dbReference type="ChEBI" id="CHEBI:17268"/>
        <dbReference type="ChEBI" id="CHEBI:57880"/>
        <dbReference type="ChEBI" id="CHEBI:58332"/>
        <dbReference type="ChEBI" id="CHEBI:60377"/>
        <dbReference type="EC" id="2.7.8.11"/>
    </reaction>
</comment>
<evidence type="ECO:0000256" key="7">
    <source>
        <dbReference type="ARBA" id="ARBA00022679"/>
    </source>
</evidence>
<dbReference type="InterPro" id="IPR014387">
    <property type="entry name" value="CDP_diag_ino_3_P_euk"/>
</dbReference>
<evidence type="ECO:0000256" key="16">
    <source>
        <dbReference type="PIRNR" id="PIRNR000848"/>
    </source>
</evidence>
<dbReference type="InterPro" id="IPR048254">
    <property type="entry name" value="CDP_ALCOHOL_P_TRANSF_CS"/>
</dbReference>